<organism evidence="7 8">
    <name type="scientific">Plasmodium cynomolgi (strain B)</name>
    <dbReference type="NCBI Taxonomy" id="1120755"/>
    <lineage>
        <taxon>Eukaryota</taxon>
        <taxon>Sar</taxon>
        <taxon>Alveolata</taxon>
        <taxon>Apicomplexa</taxon>
        <taxon>Aconoidasida</taxon>
        <taxon>Haemosporida</taxon>
        <taxon>Plasmodiidae</taxon>
        <taxon>Plasmodium</taxon>
        <taxon>Plasmodium (Plasmodium)</taxon>
    </lineage>
</organism>
<evidence type="ECO:0000313" key="8">
    <source>
        <dbReference type="Proteomes" id="UP000006319"/>
    </source>
</evidence>
<dbReference type="Proteomes" id="UP000006319">
    <property type="component" value="Chromosome 6"/>
</dbReference>
<evidence type="ECO:0000256" key="1">
    <source>
        <dbReference type="ARBA" id="ARBA00004604"/>
    </source>
</evidence>
<evidence type="ECO:0000259" key="6">
    <source>
        <dbReference type="PROSITE" id="PS50833"/>
    </source>
</evidence>
<dbReference type="Pfam" id="PF04427">
    <property type="entry name" value="Brix"/>
    <property type="match status" value="1"/>
</dbReference>
<evidence type="ECO:0000256" key="3">
    <source>
        <dbReference type="ARBA" id="ARBA00023242"/>
    </source>
</evidence>
<dbReference type="EMBL" id="DF157098">
    <property type="protein sequence ID" value="GAB65493.1"/>
    <property type="molecule type" value="Genomic_DNA"/>
</dbReference>
<dbReference type="OMA" id="VGLKPMF"/>
<accession>K6UJ14</accession>
<reference evidence="7 8" key="1">
    <citation type="journal article" date="2012" name="Nat. Genet.">
        <title>Plasmodium cynomolgi genome sequences provide insight into Plasmodium vivax and the monkey malaria clade.</title>
        <authorList>
            <person name="Tachibana S."/>
            <person name="Sullivan S.A."/>
            <person name="Kawai S."/>
            <person name="Nakamura S."/>
            <person name="Kim H.R."/>
            <person name="Goto N."/>
            <person name="Arisue N."/>
            <person name="Palacpac N.M.Q."/>
            <person name="Honma H."/>
            <person name="Yagi M."/>
            <person name="Tougan T."/>
            <person name="Katakai Y."/>
            <person name="Kaneko O."/>
            <person name="Mita T."/>
            <person name="Kita K."/>
            <person name="Yasutomi Y."/>
            <person name="Sutton P.L."/>
            <person name="Shakhbatyan R."/>
            <person name="Horii T."/>
            <person name="Yasunaga T."/>
            <person name="Barnwell J.W."/>
            <person name="Escalante A.A."/>
            <person name="Carlton J.M."/>
            <person name="Tanabe K."/>
        </authorList>
    </citation>
    <scope>NUCLEOTIDE SEQUENCE [LARGE SCALE GENOMIC DNA]</scope>
    <source>
        <strain evidence="7 8">B</strain>
    </source>
</reference>
<dbReference type="RefSeq" id="XP_004221440.1">
    <property type="nucleotide sequence ID" value="XM_004221392.1"/>
</dbReference>
<feature type="domain" description="Brix" evidence="6">
    <location>
        <begin position="40"/>
        <end position="275"/>
    </location>
</feature>
<dbReference type="GO" id="GO:0000027">
    <property type="term" value="P:ribosomal large subunit assembly"/>
    <property type="evidence" value="ECO:0007669"/>
    <property type="project" value="InterPro"/>
</dbReference>
<evidence type="ECO:0000256" key="4">
    <source>
        <dbReference type="RuleBase" id="RU367086"/>
    </source>
</evidence>
<dbReference type="GeneID" id="14691733"/>
<dbReference type="PROSITE" id="PS50833">
    <property type="entry name" value="BRIX"/>
    <property type="match status" value="1"/>
</dbReference>
<evidence type="ECO:0000256" key="2">
    <source>
        <dbReference type="ARBA" id="ARBA00010782"/>
    </source>
</evidence>
<dbReference type="GO" id="GO:0019843">
    <property type="term" value="F:rRNA binding"/>
    <property type="evidence" value="ECO:0007669"/>
    <property type="project" value="UniProtKB-UniRule"/>
</dbReference>
<dbReference type="InterPro" id="IPR007109">
    <property type="entry name" value="Brix"/>
</dbReference>
<dbReference type="eggNOG" id="KOG3031">
    <property type="taxonomic scope" value="Eukaryota"/>
</dbReference>
<sequence>MEDEESKEEIIERLEEGKAKTRKGNLILKKRKGELHESTKNCLFISSNKRTEELKNFMQDLYNLHKPFTCYMPKVHPNLADIQTKLNEVVDICVHNSCSFFLSVFSTKKKPSRFIIGRLYNNKLFDFYVFTLLSYIPMKIFSRAKDVLCDTKPIVLIQGSYFEETDITKNLRNVLFDFFKHRNVEAVSSSSVQRLIVISALSGDGSELSGGGSAPSGGGSALNGDGNSKQVLSFRQYLLQKEHFYPPQKGDPPALEEVGPRFTFVMNNSQIANYRLFEEATKNVDEQLKKKSKKNKLRNVQVDELGNSIKRVYVQKQSFGKLHTKHTKLHNRVKKAGRRTHPGGGKNARGVPQAF</sequence>
<gene>
    <name evidence="7" type="ORF">PCYB_062250</name>
</gene>
<dbReference type="SMART" id="SM00879">
    <property type="entry name" value="Brix"/>
    <property type="match status" value="1"/>
</dbReference>
<dbReference type="GO" id="GO:0000463">
    <property type="term" value="P:maturation of LSU-rRNA from tricistronic rRNA transcript (SSU-rRNA, 5.8S rRNA, LSU-rRNA)"/>
    <property type="evidence" value="ECO:0007669"/>
    <property type="project" value="TreeGrafter"/>
</dbReference>
<feature type="region of interest" description="Disordered" evidence="5">
    <location>
        <begin position="323"/>
        <end position="355"/>
    </location>
</feature>
<dbReference type="InterPro" id="IPR039770">
    <property type="entry name" value="Rpf2"/>
</dbReference>
<dbReference type="PhylomeDB" id="K6UJ14"/>
<comment type="similarity">
    <text evidence="2 4">Belongs to the RPF2 family.</text>
</comment>
<dbReference type="PANTHER" id="PTHR12728:SF0">
    <property type="entry name" value="RIBOSOME PRODUCTION FACTOR 2 HOMOLOG"/>
    <property type="match status" value="1"/>
</dbReference>
<dbReference type="PANTHER" id="PTHR12728">
    <property type="entry name" value="BRIX DOMAIN CONTAINING PROTEIN"/>
    <property type="match status" value="1"/>
</dbReference>
<protein>
    <recommendedName>
        <fullName evidence="4">Ribosome production factor 2 homolog</fullName>
    </recommendedName>
    <alternativeName>
        <fullName evidence="4">Ribosome biogenesis protein RPF2 homolog</fullName>
    </alternativeName>
</protein>
<proteinExistence type="inferred from homology"/>
<dbReference type="KEGG" id="pcy:PCYB_062250"/>
<keyword evidence="3 4" id="KW-0539">Nucleus</keyword>
<dbReference type="OrthoDB" id="407658at2759"/>
<feature type="compositionally biased region" description="Basic residues" evidence="5">
    <location>
        <begin position="323"/>
        <end position="341"/>
    </location>
</feature>
<dbReference type="VEuPathDB" id="PlasmoDB:PCYB_062250"/>
<keyword evidence="8" id="KW-1185">Reference proteome</keyword>
<name>K6UJ14_PLACD</name>
<evidence type="ECO:0000313" key="7">
    <source>
        <dbReference type="EMBL" id="GAB65493.1"/>
    </source>
</evidence>
<dbReference type="AlphaFoldDB" id="K6UJ14"/>
<evidence type="ECO:0000256" key="5">
    <source>
        <dbReference type="SAM" id="MobiDB-lite"/>
    </source>
</evidence>
<comment type="subcellular location">
    <subcellularLocation>
        <location evidence="1 4">Nucleus</location>
        <location evidence="1 4">Nucleolus</location>
    </subcellularLocation>
</comment>
<dbReference type="GO" id="GO:0005730">
    <property type="term" value="C:nucleolus"/>
    <property type="evidence" value="ECO:0007669"/>
    <property type="project" value="UniProtKB-SubCell"/>
</dbReference>